<evidence type="ECO:0000256" key="1">
    <source>
        <dbReference type="ARBA" id="ARBA00010634"/>
    </source>
</evidence>
<dbReference type="AlphaFoldDB" id="A0A1B1AFN3"/>
<dbReference type="OrthoDB" id="9785326at2"/>
<accession>A0A1B1AFN3</accession>
<dbReference type="Pfam" id="PF04333">
    <property type="entry name" value="MlaA"/>
    <property type="match status" value="1"/>
</dbReference>
<comment type="similarity">
    <text evidence="1">Belongs to the MlaA family.</text>
</comment>
<feature type="region of interest" description="Disordered" evidence="3">
    <location>
        <begin position="255"/>
        <end position="297"/>
    </location>
</feature>
<evidence type="ECO:0000256" key="3">
    <source>
        <dbReference type="SAM" id="MobiDB-lite"/>
    </source>
</evidence>
<sequence>MALAACLAAPTIASAQEASADASAAAPVAAVTSAQASNDPWEGFNRGMFSVHQAIDGAVLEPVARGYRVATPRLFRSGVSNFLRNLKGPVIFANDVLQGEVNRAGTTAGRFAINTTVGIAGIFDPATSMGLERHDEDFGQTLAVWGMPSGPYLFVPLFGPSTLRDSAGQAVDNAFDPLTYADFDDVDTARAARGMISGIAQREALIDQIDSFEAQGGDLYITYRSAYEVAREAAIQNGRANVQDLPDFDDINEEPVTNTPNGGASAEAIQQQADQIQSAENSAVFTEAPVLPTSTQD</sequence>
<proteinExistence type="inferred from homology"/>
<dbReference type="InterPro" id="IPR007428">
    <property type="entry name" value="MlaA"/>
</dbReference>
<dbReference type="PANTHER" id="PTHR30035">
    <property type="entry name" value="LIPOPROTEIN VACJ-RELATED"/>
    <property type="match status" value="1"/>
</dbReference>
<feature type="chain" id="PRO_5012746139" description="ABC transporter" evidence="4">
    <location>
        <begin position="16"/>
        <end position="297"/>
    </location>
</feature>
<evidence type="ECO:0000256" key="4">
    <source>
        <dbReference type="SAM" id="SignalP"/>
    </source>
</evidence>
<reference evidence="5 6" key="1">
    <citation type="submission" date="2015-11" db="EMBL/GenBank/DDBJ databases">
        <title>Whole-Genome Sequence of Candidatus Oderbacter manganicum from the National Park Lower Oder Valley, Germany.</title>
        <authorList>
            <person name="Braun B."/>
            <person name="Liere K."/>
            <person name="Szewzyk U."/>
        </authorList>
    </citation>
    <scope>NUCLEOTIDE SEQUENCE [LARGE SCALE GENOMIC DNA]</scope>
    <source>
        <strain evidence="5 6">OTSz_A_272</strain>
    </source>
</reference>
<feature type="compositionally biased region" description="Low complexity" evidence="3">
    <location>
        <begin position="264"/>
        <end position="280"/>
    </location>
</feature>
<dbReference type="FunCoup" id="A0A1B1AFN3">
    <property type="interactions" value="77"/>
</dbReference>
<evidence type="ECO:0000256" key="2">
    <source>
        <dbReference type="ARBA" id="ARBA00022729"/>
    </source>
</evidence>
<organism evidence="5 6">
    <name type="scientific">Candidatus Viadribacter manganicus</name>
    <dbReference type="NCBI Taxonomy" id="1759059"/>
    <lineage>
        <taxon>Bacteria</taxon>
        <taxon>Pseudomonadati</taxon>
        <taxon>Pseudomonadota</taxon>
        <taxon>Alphaproteobacteria</taxon>
        <taxon>Hyphomonadales</taxon>
        <taxon>Hyphomonadaceae</taxon>
        <taxon>Candidatus Viadribacter</taxon>
    </lineage>
</organism>
<name>A0A1B1AFN3_9PROT</name>
<evidence type="ECO:0000313" key="6">
    <source>
        <dbReference type="Proteomes" id="UP000092498"/>
    </source>
</evidence>
<evidence type="ECO:0008006" key="7">
    <source>
        <dbReference type="Google" id="ProtNLM"/>
    </source>
</evidence>
<dbReference type="InParanoid" id="A0A1B1AFN3"/>
<dbReference type="GO" id="GO:0120010">
    <property type="term" value="P:intermembrane phospholipid transfer"/>
    <property type="evidence" value="ECO:0007669"/>
    <property type="project" value="TreeGrafter"/>
</dbReference>
<dbReference type="KEGG" id="cbot:ATE48_05435"/>
<dbReference type="PRINTS" id="PR01805">
    <property type="entry name" value="VACJLIPOPROT"/>
</dbReference>
<keyword evidence="2 4" id="KW-0732">Signal</keyword>
<evidence type="ECO:0000313" key="5">
    <source>
        <dbReference type="EMBL" id="ANP45396.1"/>
    </source>
</evidence>
<dbReference type="GO" id="GO:0016020">
    <property type="term" value="C:membrane"/>
    <property type="evidence" value="ECO:0007669"/>
    <property type="project" value="InterPro"/>
</dbReference>
<keyword evidence="6" id="KW-1185">Reference proteome</keyword>
<feature type="signal peptide" evidence="4">
    <location>
        <begin position="1"/>
        <end position="15"/>
    </location>
</feature>
<dbReference type="PANTHER" id="PTHR30035:SF3">
    <property type="entry name" value="INTERMEMBRANE PHOSPHOLIPID TRANSPORT SYSTEM LIPOPROTEIN MLAA"/>
    <property type="match status" value="1"/>
</dbReference>
<dbReference type="STRING" id="1759059.ATE48_05435"/>
<dbReference type="Proteomes" id="UP000092498">
    <property type="component" value="Chromosome"/>
</dbReference>
<protein>
    <recommendedName>
        <fullName evidence="7">ABC transporter</fullName>
    </recommendedName>
</protein>
<dbReference type="EMBL" id="CP013244">
    <property type="protein sequence ID" value="ANP45396.1"/>
    <property type="molecule type" value="Genomic_DNA"/>
</dbReference>
<gene>
    <name evidence="5" type="ORF">ATE48_05435</name>
</gene>